<dbReference type="GO" id="GO:1990904">
    <property type="term" value="C:ribonucleoprotein complex"/>
    <property type="evidence" value="ECO:0007669"/>
    <property type="project" value="UniProtKB-KW"/>
</dbReference>
<keyword evidence="1" id="KW-0378">Hydrolase</keyword>
<keyword evidence="2" id="KW-1185">Reference proteome</keyword>
<evidence type="ECO:0000313" key="2">
    <source>
        <dbReference type="Proteomes" id="UP001500889"/>
    </source>
</evidence>
<evidence type="ECO:0000313" key="1">
    <source>
        <dbReference type="EMBL" id="BFF97396.1"/>
    </source>
</evidence>
<name>A0AAU9FPF5_DROMD</name>
<dbReference type="GO" id="GO:0004386">
    <property type="term" value="F:helicase activity"/>
    <property type="evidence" value="ECO:0007669"/>
    <property type="project" value="UniProtKB-KW"/>
</dbReference>
<keyword evidence="1" id="KW-0347">Helicase</keyword>
<sequence length="89" mass="10601">MARYRTIMCQTRISNHSLIPRDTQKNLPNVEAISNVKTSLGYRWPLAAPEQRIFHKNTMQQKLNRHMILYCTMLASVKTDSERQRKRER</sequence>
<proteinExistence type="predicted"/>
<dbReference type="AlphaFoldDB" id="A0AAU9FPF5"/>
<accession>A0AAU9FPF5</accession>
<protein>
    <submittedName>
        <fullName evidence="1">U5 small nuclear ribonucleoprotein 200 kDa helicase</fullName>
    </submittedName>
</protein>
<organism evidence="1 2">
    <name type="scientific">Drosophila madeirensis</name>
    <name type="common">Fruit fly</name>
    <dbReference type="NCBI Taxonomy" id="30013"/>
    <lineage>
        <taxon>Eukaryota</taxon>
        <taxon>Metazoa</taxon>
        <taxon>Ecdysozoa</taxon>
        <taxon>Arthropoda</taxon>
        <taxon>Hexapoda</taxon>
        <taxon>Insecta</taxon>
        <taxon>Pterygota</taxon>
        <taxon>Neoptera</taxon>
        <taxon>Endopterygota</taxon>
        <taxon>Diptera</taxon>
        <taxon>Brachycera</taxon>
        <taxon>Muscomorpha</taxon>
        <taxon>Ephydroidea</taxon>
        <taxon>Drosophilidae</taxon>
        <taxon>Drosophila</taxon>
        <taxon>Sophophora</taxon>
    </lineage>
</organism>
<reference evidence="1 2" key="1">
    <citation type="submission" date="2024-02" db="EMBL/GenBank/DDBJ databases">
        <title>A chromosome-level genome assembly of Drosophila madeirensis, a fruit fly species endemic to Madeira island.</title>
        <authorList>
            <person name="Tomihara K."/>
            <person name="Llopart A."/>
            <person name="Yamamoto D."/>
        </authorList>
    </citation>
    <scope>NUCLEOTIDE SEQUENCE [LARGE SCALE GENOMIC DNA]</scope>
    <source>
        <strain evidence="1 2">RF1</strain>
    </source>
</reference>
<keyword evidence="1" id="KW-0067">ATP-binding</keyword>
<gene>
    <name evidence="1" type="ORF">DMAD_05822</name>
</gene>
<keyword evidence="1" id="KW-0547">Nucleotide-binding</keyword>
<keyword evidence="1" id="KW-0687">Ribonucleoprotein</keyword>
<dbReference type="Proteomes" id="UP001500889">
    <property type="component" value="Chromosome J"/>
</dbReference>
<dbReference type="EMBL" id="AP029265">
    <property type="protein sequence ID" value="BFF97396.1"/>
    <property type="molecule type" value="Genomic_DNA"/>
</dbReference>